<feature type="compositionally biased region" description="Basic and acidic residues" evidence="1">
    <location>
        <begin position="211"/>
        <end position="268"/>
    </location>
</feature>
<organism evidence="2 3">
    <name type="scientific">Aestuariirhabdus litorea</name>
    <dbReference type="NCBI Taxonomy" id="2528527"/>
    <lineage>
        <taxon>Bacteria</taxon>
        <taxon>Pseudomonadati</taxon>
        <taxon>Pseudomonadota</taxon>
        <taxon>Gammaproteobacteria</taxon>
        <taxon>Oceanospirillales</taxon>
        <taxon>Aestuariirhabdaceae</taxon>
        <taxon>Aestuariirhabdus</taxon>
    </lineage>
</organism>
<feature type="region of interest" description="Disordered" evidence="1">
    <location>
        <begin position="1"/>
        <end position="103"/>
    </location>
</feature>
<feature type="region of interest" description="Disordered" evidence="1">
    <location>
        <begin position="210"/>
        <end position="269"/>
    </location>
</feature>
<comment type="caution">
    <text evidence="2">The sequence shown here is derived from an EMBL/GenBank/DDBJ whole genome shotgun (WGS) entry which is preliminary data.</text>
</comment>
<dbReference type="InterPro" id="IPR021973">
    <property type="entry name" value="SprA-related"/>
</dbReference>
<evidence type="ECO:0000313" key="3">
    <source>
        <dbReference type="Proteomes" id="UP000280792"/>
    </source>
</evidence>
<dbReference type="Pfam" id="PF12118">
    <property type="entry name" value="SprA-related"/>
    <property type="match status" value="1"/>
</dbReference>
<dbReference type="EMBL" id="QWEZ01000002">
    <property type="protein sequence ID" value="RRJ83171.1"/>
    <property type="molecule type" value="Genomic_DNA"/>
</dbReference>
<evidence type="ECO:0000313" key="2">
    <source>
        <dbReference type="EMBL" id="RRJ83171.1"/>
    </source>
</evidence>
<dbReference type="RefSeq" id="WP_125017599.1">
    <property type="nucleotide sequence ID" value="NZ_QWEZ01000002.1"/>
</dbReference>
<reference evidence="2 3" key="1">
    <citation type="submission" date="2018-08" db="EMBL/GenBank/DDBJ databases">
        <authorList>
            <person name="Khan S.A."/>
        </authorList>
    </citation>
    <scope>NUCLEOTIDE SEQUENCE [LARGE SCALE GENOMIC DNA]</scope>
    <source>
        <strain evidence="2 3">GTF-13</strain>
    </source>
</reference>
<proteinExistence type="predicted"/>
<evidence type="ECO:0000256" key="1">
    <source>
        <dbReference type="SAM" id="MobiDB-lite"/>
    </source>
</evidence>
<keyword evidence="3" id="KW-1185">Reference proteome</keyword>
<accession>A0A3P3VKB3</accession>
<name>A0A3P3VKB3_9GAMM</name>
<reference evidence="2 3" key="2">
    <citation type="submission" date="2018-12" db="EMBL/GenBank/DDBJ databases">
        <title>Simiduia agarivorans gen. nov., sp. nov., a marine, agarolytic bacterium isolated from shallow coastal water from Keelung, Taiwan.</title>
        <authorList>
            <person name="Shieh W.Y."/>
        </authorList>
    </citation>
    <scope>NUCLEOTIDE SEQUENCE [LARGE SCALE GENOMIC DNA]</scope>
    <source>
        <strain evidence="2 3">GTF-13</strain>
    </source>
</reference>
<dbReference type="AlphaFoldDB" id="A0A3P3VKB3"/>
<feature type="compositionally biased region" description="Basic and acidic residues" evidence="1">
    <location>
        <begin position="49"/>
        <end position="62"/>
    </location>
</feature>
<gene>
    <name evidence="2" type="ORF">D0544_15160</name>
</gene>
<dbReference type="Proteomes" id="UP000280792">
    <property type="component" value="Unassembled WGS sequence"/>
</dbReference>
<protein>
    <submittedName>
        <fullName evidence="2">Catalase</fullName>
    </submittedName>
</protein>
<sequence>MQIPPFNLAPIVTPPAPVGKQQEAQTAPEEESRVFSPVEETDALAPKSGPRESPDKAKEKALDLQQQLVASDEEGSAQEESQTTPSAPEGGQGRLAENSERERLQISELVARDREVRNHEQAHASVGGALAGAASYQYTIGPDGRRYATSGEVSIAVGRVEGDPKATIERAEQVQRAALAPANPSVQDRRVAAQAAQIKLQASRELAAEAVEERRQEQTQRAEDRAEREAAQELEEQREQERLSREEQFAAQRERQREQERLQRDRLLRTNQGLADTYSVLSQVNLLSDSKGSIDLSA</sequence>